<dbReference type="GO" id="GO:0005524">
    <property type="term" value="F:ATP binding"/>
    <property type="evidence" value="ECO:0007669"/>
    <property type="project" value="UniProtKB-UniRule"/>
</dbReference>
<comment type="catalytic activity">
    <reaction evidence="7">
        <text>N(1)-(5-phospho-beta-D-ribosyl)glycinamide + formate + ATP = N(2)-formyl-N(1)-(5-phospho-beta-D-ribosyl)glycinamide + ADP + phosphate + H(+)</text>
        <dbReference type="Rhea" id="RHEA:24829"/>
        <dbReference type="ChEBI" id="CHEBI:15378"/>
        <dbReference type="ChEBI" id="CHEBI:15740"/>
        <dbReference type="ChEBI" id="CHEBI:30616"/>
        <dbReference type="ChEBI" id="CHEBI:43474"/>
        <dbReference type="ChEBI" id="CHEBI:143788"/>
        <dbReference type="ChEBI" id="CHEBI:147286"/>
        <dbReference type="ChEBI" id="CHEBI:456216"/>
        <dbReference type="EC" id="6.3.1.21"/>
    </reaction>
</comment>
<accession>A0A1G8PTV9</accession>
<name>A0A1G8PTV9_9BACL</name>
<dbReference type="GO" id="GO:0043815">
    <property type="term" value="F:phosphoribosylglycinamide formyltransferase 2 activity"/>
    <property type="evidence" value="ECO:0007669"/>
    <property type="project" value="UniProtKB-UniRule"/>
</dbReference>
<dbReference type="GO" id="GO:0000287">
    <property type="term" value="F:magnesium ion binding"/>
    <property type="evidence" value="ECO:0007669"/>
    <property type="project" value="UniProtKB-UniRule"/>
</dbReference>
<dbReference type="HAMAP" id="MF_01643">
    <property type="entry name" value="PurT"/>
    <property type="match status" value="1"/>
</dbReference>
<dbReference type="InterPro" id="IPR048740">
    <property type="entry name" value="PurT_C"/>
</dbReference>
<dbReference type="SUPFAM" id="SSF56059">
    <property type="entry name" value="Glutathione synthetase ATP-binding domain-like"/>
    <property type="match status" value="1"/>
</dbReference>
<comment type="function">
    <text evidence="7">Involved in the de novo purine biosynthesis. Catalyzes the transfer of formate to 5-phospho-ribosyl-glycinamide (GAR), producing 5-phospho-ribosyl-N-formylglycinamide (FGAR). Formate is provided by PurU via hydrolysis of 10-formyl-tetrahydrofolate.</text>
</comment>
<dbReference type="InterPro" id="IPR013815">
    <property type="entry name" value="ATP_grasp_subdomain_1"/>
</dbReference>
<keyword evidence="10" id="KW-1185">Reference proteome</keyword>
<dbReference type="AlphaFoldDB" id="A0A1G8PTV9"/>
<dbReference type="EMBL" id="FNDX01000010">
    <property type="protein sequence ID" value="SDI95300.1"/>
    <property type="molecule type" value="Genomic_DNA"/>
</dbReference>
<dbReference type="PANTHER" id="PTHR43055">
    <property type="entry name" value="FORMATE-DEPENDENT PHOSPHORIBOSYLGLYCINAMIDE FORMYLTRANSFERASE"/>
    <property type="match status" value="1"/>
</dbReference>
<dbReference type="GO" id="GO:0005829">
    <property type="term" value="C:cytosol"/>
    <property type="evidence" value="ECO:0007669"/>
    <property type="project" value="TreeGrafter"/>
</dbReference>
<keyword evidence="9" id="KW-0808">Transferase</keyword>
<dbReference type="GO" id="GO:0006189">
    <property type="term" value="P:'de novo' IMP biosynthetic process"/>
    <property type="evidence" value="ECO:0007669"/>
    <property type="project" value="UniProtKB-UniRule"/>
</dbReference>
<dbReference type="InterPro" id="IPR011761">
    <property type="entry name" value="ATP-grasp"/>
</dbReference>
<proteinExistence type="inferred from homology"/>
<dbReference type="EC" id="6.3.1.21" evidence="7"/>
<sequence length="420" mass="45649">MKLLSVYRNLENQQLNLRKRLESTMWGAPFSAQSRKLLLLGSGELGKEVIIEAQRLGVETVAVDRYPDAPAMGVAHRSYVIDMLDAEALQALIRKEKPDLIVPEIEAIATHALLELEAEGFNVVPTARAARLTMDREGIRRLAAEELGLPTAPYRFADSLEELHAALKELGTPCVIKPIMSSSGKGQSICRQSEDAESSWNIALEGARAKGTRVIVEGFVTFESEFTLLTVRTVSGTVFCPPIGHIQKDGDYVESWQPHQMSTEQLAEAQSIALAVTDQLGGLGIFGVELFLTEQGVLFSEVSPRPHDTGMVTMITQDLSEFALHVRAILGFPLDSVTLMTPGASATLKAEAEGQAFTISGIGEALALPRTQVRVFGKPEIRPGRRMAVALSAAEDVNIARTAANRAASMLKVEVYEDEQ</sequence>
<dbReference type="InterPro" id="IPR011054">
    <property type="entry name" value="Rudment_hybrid_motif"/>
</dbReference>
<feature type="binding site" evidence="7">
    <location>
        <position position="301"/>
    </location>
    <ligand>
        <name>Mg(2+)</name>
        <dbReference type="ChEBI" id="CHEBI:18420"/>
    </ligand>
</feature>
<comment type="pathway">
    <text evidence="7">Purine metabolism; IMP biosynthesis via de novo pathway; N(2)-formyl-N(1)-(5-phospho-D-ribosyl)glycinamide from N(1)-(5-phospho-D-ribosyl)glycinamide (formate route): step 1/1.</text>
</comment>
<comment type="subunit">
    <text evidence="7">Homodimer.</text>
</comment>
<dbReference type="STRING" id="1174501.SAMN05216192_11044"/>
<keyword evidence="4 7" id="KW-0658">Purine biosynthesis</keyword>
<keyword evidence="6 7" id="KW-0460">Magnesium</keyword>
<keyword evidence="2 7" id="KW-0479">Metal-binding</keyword>
<evidence type="ECO:0000256" key="5">
    <source>
        <dbReference type="ARBA" id="ARBA00022840"/>
    </source>
</evidence>
<feature type="binding site" evidence="7">
    <location>
        <position position="289"/>
    </location>
    <ligand>
        <name>Mg(2+)</name>
        <dbReference type="ChEBI" id="CHEBI:18420"/>
    </ligand>
</feature>
<dbReference type="Pfam" id="PF21244">
    <property type="entry name" value="PurT_C"/>
    <property type="match status" value="1"/>
</dbReference>
<dbReference type="Pfam" id="PF02222">
    <property type="entry name" value="ATP-grasp"/>
    <property type="match status" value="1"/>
</dbReference>
<feature type="binding site" evidence="7">
    <location>
        <position position="308"/>
    </location>
    <ligand>
        <name>N(1)-(5-phospho-beta-D-ribosyl)glycinamide</name>
        <dbReference type="ChEBI" id="CHEBI:143788"/>
    </ligand>
</feature>
<dbReference type="SUPFAM" id="SSF51246">
    <property type="entry name" value="Rudiment single hybrid motif"/>
    <property type="match status" value="1"/>
</dbReference>
<organism evidence="9 10">
    <name type="scientific">Paenibacillus typhae</name>
    <dbReference type="NCBI Taxonomy" id="1174501"/>
    <lineage>
        <taxon>Bacteria</taxon>
        <taxon>Bacillati</taxon>
        <taxon>Bacillota</taxon>
        <taxon>Bacilli</taxon>
        <taxon>Bacillales</taxon>
        <taxon>Paenibacillaceae</taxon>
        <taxon>Paenibacillus</taxon>
    </lineage>
</organism>
<feature type="binding site" evidence="7">
    <location>
        <position position="225"/>
    </location>
    <ligand>
        <name>ATP</name>
        <dbReference type="ChEBI" id="CHEBI:30616"/>
    </ligand>
</feature>
<dbReference type="UniPathway" id="UPA00074">
    <property type="reaction ID" value="UER00127"/>
</dbReference>
<dbReference type="InterPro" id="IPR016185">
    <property type="entry name" value="PreATP-grasp_dom_sf"/>
</dbReference>
<keyword evidence="5 7" id="KW-0067">ATP-binding</keyword>
<evidence type="ECO:0000256" key="1">
    <source>
        <dbReference type="ARBA" id="ARBA00022598"/>
    </source>
</evidence>
<dbReference type="InterPro" id="IPR005862">
    <property type="entry name" value="PurT"/>
</dbReference>
<evidence type="ECO:0000313" key="9">
    <source>
        <dbReference type="EMBL" id="SDI95300.1"/>
    </source>
</evidence>
<evidence type="ECO:0000256" key="3">
    <source>
        <dbReference type="ARBA" id="ARBA00022741"/>
    </source>
</evidence>
<dbReference type="Pfam" id="PF22660">
    <property type="entry name" value="RS_preATP-grasp-like"/>
    <property type="match status" value="1"/>
</dbReference>
<dbReference type="InterPro" id="IPR054350">
    <property type="entry name" value="PurT/PurK_preATP-grasp"/>
</dbReference>
<evidence type="ECO:0000256" key="4">
    <source>
        <dbReference type="ARBA" id="ARBA00022755"/>
    </source>
</evidence>
<dbReference type="NCBIfam" id="TIGR01142">
    <property type="entry name" value="purT"/>
    <property type="match status" value="1"/>
</dbReference>
<feature type="binding site" evidence="7">
    <location>
        <begin position="182"/>
        <end position="187"/>
    </location>
    <ligand>
        <name>ATP</name>
        <dbReference type="ChEBI" id="CHEBI:30616"/>
    </ligand>
</feature>
<dbReference type="Gene3D" id="3.40.50.20">
    <property type="match status" value="1"/>
</dbReference>
<feature type="binding site" evidence="7">
    <location>
        <begin position="385"/>
        <end position="386"/>
    </location>
    <ligand>
        <name>N(1)-(5-phospho-beta-D-ribosyl)glycinamide</name>
        <dbReference type="ChEBI" id="CHEBI:143788"/>
    </ligand>
</feature>
<dbReference type="GO" id="GO:0004644">
    <property type="term" value="F:phosphoribosylglycinamide formyltransferase activity"/>
    <property type="evidence" value="ECO:0007669"/>
    <property type="project" value="UniProtKB-UniRule"/>
</dbReference>
<feature type="binding site" evidence="7">
    <location>
        <position position="177"/>
    </location>
    <ligand>
        <name>ATP</name>
        <dbReference type="ChEBI" id="CHEBI:30616"/>
    </ligand>
</feature>
<evidence type="ECO:0000256" key="7">
    <source>
        <dbReference type="HAMAP-Rule" id="MF_01643"/>
    </source>
</evidence>
<dbReference type="PROSITE" id="PS50975">
    <property type="entry name" value="ATP_GRASP"/>
    <property type="match status" value="1"/>
</dbReference>
<protein>
    <recommendedName>
        <fullName evidence="7">Formate-dependent phosphoribosylglycinamide formyltransferase</fullName>
        <ecNumber evidence="7">6.3.1.21</ecNumber>
    </recommendedName>
    <alternativeName>
        <fullName evidence="7">5'-phosphoribosylglycinamide transformylase 2</fullName>
    </alternativeName>
    <alternativeName>
        <fullName evidence="7">Formate-dependent GAR transformylase</fullName>
    </alternativeName>
    <alternativeName>
        <fullName evidence="7">GAR transformylase 2</fullName>
        <shortName evidence="7">GART 2</shortName>
    </alternativeName>
    <alternativeName>
        <fullName evidence="7">Non-folate glycinamide ribonucleotide transformylase</fullName>
    </alternativeName>
    <alternativeName>
        <fullName evidence="7">Phosphoribosylglycinamide formyltransferase 2</fullName>
    </alternativeName>
</protein>
<keyword evidence="1 7" id="KW-0436">Ligase</keyword>
<keyword evidence="3 7" id="KW-0547">Nucleotide-binding</keyword>
<feature type="domain" description="ATP-grasp" evidence="8">
    <location>
        <begin position="141"/>
        <end position="330"/>
    </location>
</feature>
<dbReference type="Gene3D" id="3.30.1490.20">
    <property type="entry name" value="ATP-grasp fold, A domain"/>
    <property type="match status" value="1"/>
</dbReference>
<feature type="binding site" evidence="7">
    <location>
        <position position="104"/>
    </location>
    <ligand>
        <name>N(1)-(5-phospho-beta-D-ribosyl)glycinamide</name>
        <dbReference type="ChEBI" id="CHEBI:143788"/>
    </ligand>
</feature>
<evidence type="ECO:0000256" key="6">
    <source>
        <dbReference type="ARBA" id="ARBA00022842"/>
    </source>
</evidence>
<dbReference type="Gene3D" id="3.30.470.20">
    <property type="entry name" value="ATP-grasp fold, B domain"/>
    <property type="match status" value="1"/>
</dbReference>
<dbReference type="InterPro" id="IPR003135">
    <property type="entry name" value="ATP-grasp_carboxylate-amine"/>
</dbReference>
<evidence type="ECO:0000313" key="10">
    <source>
        <dbReference type="Proteomes" id="UP000199050"/>
    </source>
</evidence>
<evidence type="ECO:0000256" key="2">
    <source>
        <dbReference type="ARBA" id="ARBA00022723"/>
    </source>
</evidence>
<dbReference type="Proteomes" id="UP000199050">
    <property type="component" value="Unassembled WGS sequence"/>
</dbReference>
<dbReference type="NCBIfam" id="NF006766">
    <property type="entry name" value="PRK09288.1"/>
    <property type="match status" value="1"/>
</dbReference>
<dbReference type="PANTHER" id="PTHR43055:SF1">
    <property type="entry name" value="FORMATE-DEPENDENT PHOSPHORIBOSYLGLYCINAMIDE FORMYLTRANSFERASE"/>
    <property type="match status" value="1"/>
</dbReference>
<feature type="binding site" evidence="7">
    <location>
        <position position="378"/>
    </location>
    <ligand>
        <name>N(1)-(5-phospho-beta-D-ribosyl)glycinamide</name>
        <dbReference type="ChEBI" id="CHEBI:143788"/>
    </ligand>
</feature>
<comment type="similarity">
    <text evidence="7">Belongs to the PurK/PurT family.</text>
</comment>
<reference evidence="10" key="1">
    <citation type="submission" date="2016-10" db="EMBL/GenBank/DDBJ databases">
        <authorList>
            <person name="Varghese N."/>
            <person name="Submissions S."/>
        </authorList>
    </citation>
    <scope>NUCLEOTIDE SEQUENCE [LARGE SCALE GENOMIC DNA]</scope>
    <source>
        <strain evidence="10">CGMCC 1.11012</strain>
    </source>
</reference>
<gene>
    <name evidence="7" type="primary">purT</name>
    <name evidence="9" type="ORF">SAMN05216192_11044</name>
</gene>
<dbReference type="SUPFAM" id="SSF52440">
    <property type="entry name" value="PreATP-grasp domain"/>
    <property type="match status" value="1"/>
</dbReference>
<dbReference type="FunFam" id="3.40.50.20:FF:000007">
    <property type="entry name" value="Formate-dependent phosphoribosylglycinamide formyltransferase"/>
    <property type="match status" value="1"/>
</dbReference>
<feature type="binding site" evidence="7">
    <location>
        <begin position="217"/>
        <end position="220"/>
    </location>
    <ligand>
        <name>ATP</name>
        <dbReference type="ChEBI" id="CHEBI:30616"/>
    </ligand>
</feature>
<evidence type="ECO:0000259" key="8">
    <source>
        <dbReference type="PROSITE" id="PS50975"/>
    </source>
</evidence>
<feature type="binding site" evidence="7">
    <location>
        <begin position="44"/>
        <end position="45"/>
    </location>
    <ligand>
        <name>N(1)-(5-phospho-beta-D-ribosyl)glycinamide</name>
        <dbReference type="ChEBI" id="CHEBI:143788"/>
    </ligand>
</feature>
<feature type="binding site" evidence="7">
    <location>
        <position position="136"/>
    </location>
    <ligand>
        <name>ATP</name>
        <dbReference type="ChEBI" id="CHEBI:30616"/>
    </ligand>
</feature>